<evidence type="ECO:0000313" key="3">
    <source>
        <dbReference type="Proteomes" id="UP000823865"/>
    </source>
</evidence>
<reference evidence="2" key="2">
    <citation type="submission" date="2021-04" db="EMBL/GenBank/DDBJ databases">
        <authorList>
            <person name="Gilroy R."/>
        </authorList>
    </citation>
    <scope>NUCLEOTIDE SEQUENCE</scope>
    <source>
        <strain evidence="2">G3-2149</strain>
    </source>
</reference>
<dbReference type="AlphaFoldDB" id="A0A9E2L8J5"/>
<sequence length="586" mass="68910">MFKFLEDRLTSKEIEDIKDNVRLLMKERYGDAIERAEIAIGNFYNGIALIYIGHSQEHMADIYGLESHVVAQLAINPAGEFIKFKIGKGQEYFGYETYNSESDSSLVRFDLCRAKEVIGDDVITTENFSSWTYSKDTYKLSDDLFCYCLVEKGAVSPNVEPIQEYIANENDNEYDLYEDFDESASVDIDDEEKKIILDNTFYIRCWGASRAVLNPIKLDTNLNTLYVIRNRYILLCDNMCNYMPDDYSEYDDPDKYCRSYYNLFARYHISSTDILEDRYGVFDLFVKKTIIHVGEMRYCQAMISGFTRLDFLNNDKILTFDYFDIKAGKGIPYNSKLTYDGVHNLAFSCIDGREFNKAANIITDYWNDEKTRTGKNAGEWYIIREGKNAGRTLCWLLANDRIKDIVNMIVSSYLYIDNFQNYTYPSSYDTKKRNKIWLALDTQKTFEEIKSPEDYLELEHPFSQYSMTKHQSLVIDSWGDNEPNFEELVEEDTDYLVGLINNHCLLVDNSVFDELEESYKGNDSYLNKLFKVKAANNRYKEDIEDYEKRCEDEIHSRWEEEEQRYWENEGYRSAFEDDPEAEWNID</sequence>
<evidence type="ECO:0000313" key="2">
    <source>
        <dbReference type="EMBL" id="MBU3854551.1"/>
    </source>
</evidence>
<reference evidence="2" key="1">
    <citation type="journal article" date="2021" name="PeerJ">
        <title>Extensive microbial diversity within the chicken gut microbiome revealed by metagenomics and culture.</title>
        <authorList>
            <person name="Gilroy R."/>
            <person name="Ravi A."/>
            <person name="Getino M."/>
            <person name="Pursley I."/>
            <person name="Horton D.L."/>
            <person name="Alikhan N.F."/>
            <person name="Baker D."/>
            <person name="Gharbi K."/>
            <person name="Hall N."/>
            <person name="Watson M."/>
            <person name="Adriaenssens E.M."/>
            <person name="Foster-Nyarko E."/>
            <person name="Jarju S."/>
            <person name="Secka A."/>
            <person name="Antonio M."/>
            <person name="Oren A."/>
            <person name="Chaudhuri R.R."/>
            <person name="La Ragione R."/>
            <person name="Hildebrand F."/>
            <person name="Pallen M.J."/>
        </authorList>
    </citation>
    <scope>NUCLEOTIDE SEQUENCE</scope>
    <source>
        <strain evidence="2">G3-2149</strain>
    </source>
</reference>
<dbReference type="Proteomes" id="UP000823865">
    <property type="component" value="Unassembled WGS sequence"/>
</dbReference>
<keyword evidence="1" id="KW-0175">Coiled coil</keyword>
<feature type="coiled-coil region" evidence="1">
    <location>
        <begin position="529"/>
        <end position="556"/>
    </location>
</feature>
<organism evidence="2 3">
    <name type="scientific">Candidatus Paraprevotella stercoravium</name>
    <dbReference type="NCBI Taxonomy" id="2838725"/>
    <lineage>
        <taxon>Bacteria</taxon>
        <taxon>Pseudomonadati</taxon>
        <taxon>Bacteroidota</taxon>
        <taxon>Bacteroidia</taxon>
        <taxon>Bacteroidales</taxon>
        <taxon>Prevotellaceae</taxon>
        <taxon>Paraprevotella</taxon>
    </lineage>
</organism>
<evidence type="ECO:0000256" key="1">
    <source>
        <dbReference type="SAM" id="Coils"/>
    </source>
</evidence>
<comment type="caution">
    <text evidence="2">The sequence shown here is derived from an EMBL/GenBank/DDBJ whole genome shotgun (WGS) entry which is preliminary data.</text>
</comment>
<accession>A0A9E2L8J5</accession>
<proteinExistence type="predicted"/>
<dbReference type="EMBL" id="JAHLFU010000249">
    <property type="protein sequence ID" value="MBU3854551.1"/>
    <property type="molecule type" value="Genomic_DNA"/>
</dbReference>
<protein>
    <submittedName>
        <fullName evidence="2">Uncharacterized protein</fullName>
    </submittedName>
</protein>
<name>A0A9E2L8J5_9BACT</name>
<gene>
    <name evidence="2" type="ORF">H9789_12200</name>
</gene>